<evidence type="ECO:0000259" key="8">
    <source>
        <dbReference type="Pfam" id="PF13632"/>
    </source>
</evidence>
<dbReference type="InterPro" id="IPR029044">
    <property type="entry name" value="Nucleotide-diphossugar_trans"/>
</dbReference>
<dbReference type="PANTHER" id="PTHR43867:SF2">
    <property type="entry name" value="CELLULOSE SYNTHASE CATALYTIC SUBUNIT A [UDP-FORMING]"/>
    <property type="match status" value="1"/>
</dbReference>
<keyword evidence="2" id="KW-0328">Glycosyltransferase</keyword>
<keyword evidence="5 7" id="KW-1133">Transmembrane helix</keyword>
<dbReference type="InterPro" id="IPR050321">
    <property type="entry name" value="Glycosyltr_2/OpgH_subfam"/>
</dbReference>
<dbReference type="GeneID" id="15392456"/>
<evidence type="ECO:0000256" key="2">
    <source>
        <dbReference type="ARBA" id="ARBA00022676"/>
    </source>
</evidence>
<keyword evidence="4 7" id="KW-0812">Transmembrane</keyword>
<dbReference type="InterPro" id="IPR001173">
    <property type="entry name" value="Glyco_trans_2-like"/>
</dbReference>
<feature type="transmembrane region" description="Helical" evidence="7">
    <location>
        <begin position="275"/>
        <end position="295"/>
    </location>
</feature>
<dbReference type="Proteomes" id="UP000013307">
    <property type="component" value="Chromosome"/>
</dbReference>
<gene>
    <name evidence="9" type="ORF">Asulf_00815</name>
</gene>
<keyword evidence="6 7" id="KW-0472">Membrane</keyword>
<dbReference type="RefSeq" id="WP_015590422.1">
    <property type="nucleotide sequence ID" value="NC_021169.1"/>
</dbReference>
<dbReference type="Gene3D" id="3.90.550.10">
    <property type="entry name" value="Spore Coat Polysaccharide Biosynthesis Protein SpsA, Chain A"/>
    <property type="match status" value="1"/>
</dbReference>
<dbReference type="eggNOG" id="arCOG01389">
    <property type="taxonomic scope" value="Archaea"/>
</dbReference>
<reference evidence="9 10" key="1">
    <citation type="journal article" date="2013" name="Genome Announc.">
        <title>Complete Genome Sequence of the Thermophilic and Facultatively Chemolithoautotrophic Sulfate Reducer Archaeoglobus sulfaticallidus Strain PM70-1T.</title>
        <authorList>
            <person name="Stokke R."/>
            <person name="Hocking W.P."/>
            <person name="Steinsbu B.O."/>
            <person name="Steen I.H."/>
        </authorList>
    </citation>
    <scope>NUCLEOTIDE SEQUENCE [LARGE SCALE GENOMIC DNA]</scope>
    <source>
        <strain evidence="9">PM70-1</strain>
    </source>
</reference>
<keyword evidence="3" id="KW-0808">Transferase</keyword>
<protein>
    <recommendedName>
        <fullName evidence="8">Glycosyltransferase 2-like domain-containing protein</fullName>
    </recommendedName>
</protein>
<dbReference type="AlphaFoldDB" id="N0BB40"/>
<evidence type="ECO:0000256" key="5">
    <source>
        <dbReference type="ARBA" id="ARBA00022989"/>
    </source>
</evidence>
<dbReference type="GO" id="GO:0016020">
    <property type="term" value="C:membrane"/>
    <property type="evidence" value="ECO:0007669"/>
    <property type="project" value="UniProtKB-SubCell"/>
</dbReference>
<dbReference type="Pfam" id="PF13632">
    <property type="entry name" value="Glyco_trans_2_3"/>
    <property type="match status" value="1"/>
</dbReference>
<dbReference type="HOGENOM" id="CLU_862221_0_0_2"/>
<dbReference type="SUPFAM" id="SSF53448">
    <property type="entry name" value="Nucleotide-diphospho-sugar transferases"/>
    <property type="match status" value="1"/>
</dbReference>
<accession>N0BB40</accession>
<evidence type="ECO:0000256" key="3">
    <source>
        <dbReference type="ARBA" id="ARBA00022679"/>
    </source>
</evidence>
<evidence type="ECO:0000256" key="7">
    <source>
        <dbReference type="SAM" id="Phobius"/>
    </source>
</evidence>
<dbReference type="GO" id="GO:0016757">
    <property type="term" value="F:glycosyltransferase activity"/>
    <property type="evidence" value="ECO:0007669"/>
    <property type="project" value="UniProtKB-KW"/>
</dbReference>
<organism evidence="9 10">
    <name type="scientific">Archaeoglobus sulfaticallidus PM70-1</name>
    <dbReference type="NCBI Taxonomy" id="387631"/>
    <lineage>
        <taxon>Archaea</taxon>
        <taxon>Methanobacteriati</taxon>
        <taxon>Methanobacteriota</taxon>
        <taxon>Archaeoglobi</taxon>
        <taxon>Archaeoglobales</taxon>
        <taxon>Archaeoglobaceae</taxon>
        <taxon>Archaeoglobus</taxon>
    </lineage>
</organism>
<dbReference type="OrthoDB" id="43988at2157"/>
<comment type="subcellular location">
    <subcellularLocation>
        <location evidence="1">Membrane</location>
        <topology evidence="1">Multi-pass membrane protein</topology>
    </subcellularLocation>
</comment>
<evidence type="ECO:0000256" key="6">
    <source>
        <dbReference type="ARBA" id="ARBA00023136"/>
    </source>
</evidence>
<sequence>MVKVAVIVPVSPYEPPELVRRSMEVLKKLKYPGEVRILYVLDRYDRKIDVEGVEILHRENTRGKRAGAINDGIDHFKDFNPDYIAIFDVDSIPEEDFVVKCVEALERNDKAYIASSPRFISNPVNLCSETVEAEYHLINYLLKKSRFRQFNGLIGVLRAKHLYEHRLDESAITEDADFATRMHALGYEAVLVETRVFEQAPVRWKDLFSQRRRWYYGGLQLWKHFNFVRKADFGFKLHWILSLTLTYIIAIFIPFLILSPFLLYYKFKDIKKIKLCAGLLIHTLILQVAAILAIYDYLRRRGVEWKPQKRTT</sequence>
<dbReference type="EMBL" id="CP005290">
    <property type="protein sequence ID" value="AGK60824.1"/>
    <property type="molecule type" value="Genomic_DNA"/>
</dbReference>
<proteinExistence type="predicted"/>
<evidence type="ECO:0000313" key="10">
    <source>
        <dbReference type="Proteomes" id="UP000013307"/>
    </source>
</evidence>
<dbReference type="STRING" id="387631.Asulf_00815"/>
<evidence type="ECO:0000256" key="1">
    <source>
        <dbReference type="ARBA" id="ARBA00004141"/>
    </source>
</evidence>
<keyword evidence="10" id="KW-1185">Reference proteome</keyword>
<evidence type="ECO:0000313" key="9">
    <source>
        <dbReference type="EMBL" id="AGK60824.1"/>
    </source>
</evidence>
<dbReference type="PANTHER" id="PTHR43867">
    <property type="entry name" value="CELLULOSE SYNTHASE CATALYTIC SUBUNIT A [UDP-FORMING]"/>
    <property type="match status" value="1"/>
</dbReference>
<name>N0BB40_9EURY</name>
<feature type="transmembrane region" description="Helical" evidence="7">
    <location>
        <begin position="239"/>
        <end position="263"/>
    </location>
</feature>
<dbReference type="KEGG" id="ast:Asulf_00815"/>
<evidence type="ECO:0000256" key="4">
    <source>
        <dbReference type="ARBA" id="ARBA00022692"/>
    </source>
</evidence>
<feature type="domain" description="Glycosyltransferase 2-like" evidence="8">
    <location>
        <begin position="83"/>
        <end position="264"/>
    </location>
</feature>